<gene>
    <name evidence="3" type="ORF">FB473_000144</name>
</gene>
<dbReference type="RefSeq" id="WP_167163909.1">
    <property type="nucleotide sequence ID" value="NZ_BAAAOO010000012.1"/>
</dbReference>
<reference evidence="3 4" key="1">
    <citation type="submission" date="2020-02" db="EMBL/GenBank/DDBJ databases">
        <title>Sequencing the genomes of 1000 actinobacteria strains.</title>
        <authorList>
            <person name="Klenk H.-P."/>
        </authorList>
    </citation>
    <scope>NUCLEOTIDE SEQUENCE [LARGE SCALE GENOMIC DNA]</scope>
    <source>
        <strain evidence="3 4">DSM 19609</strain>
    </source>
</reference>
<evidence type="ECO:0000313" key="3">
    <source>
        <dbReference type="EMBL" id="NIH55499.1"/>
    </source>
</evidence>
<dbReference type="EMBL" id="JAAMOZ010000001">
    <property type="protein sequence ID" value="NIH55499.1"/>
    <property type="molecule type" value="Genomic_DNA"/>
</dbReference>
<feature type="region of interest" description="Disordered" evidence="1">
    <location>
        <begin position="38"/>
        <end position="106"/>
    </location>
</feature>
<evidence type="ECO:0000259" key="2">
    <source>
        <dbReference type="Pfam" id="PF14040"/>
    </source>
</evidence>
<dbReference type="InterPro" id="IPR029476">
    <property type="entry name" value="DNase_NucA_NucB"/>
</dbReference>
<sequence>MPKVSKHVADMAGAGLFKRLAGDLFGYVEHQADDVAERAARQAPDVRSGAVTPAGSATSSAGQPPTVAFSRDRAPGIADNFDDAVANGKPTTLTRAGTRTAKDNRRAALKGQEAAPAGQSLDEYPFASSVEGGSGAFVRAVPVGEQNYQGGTLSAFYKKYGIEPGDQYVVRFDP</sequence>
<organism evidence="3 4">
    <name type="scientific">Brooklawnia cerclae</name>
    <dbReference type="NCBI Taxonomy" id="349934"/>
    <lineage>
        <taxon>Bacteria</taxon>
        <taxon>Bacillati</taxon>
        <taxon>Actinomycetota</taxon>
        <taxon>Actinomycetes</taxon>
        <taxon>Propionibacteriales</taxon>
        <taxon>Propionibacteriaceae</taxon>
        <taxon>Brooklawnia</taxon>
    </lineage>
</organism>
<dbReference type="Proteomes" id="UP000749311">
    <property type="component" value="Unassembled WGS sequence"/>
</dbReference>
<proteinExistence type="predicted"/>
<comment type="caution">
    <text evidence="3">The sequence shown here is derived from an EMBL/GenBank/DDBJ whole genome shotgun (WGS) entry which is preliminary data.</text>
</comment>
<keyword evidence="4" id="KW-1185">Reference proteome</keyword>
<accession>A0ABX0SC40</accession>
<evidence type="ECO:0000256" key="1">
    <source>
        <dbReference type="SAM" id="MobiDB-lite"/>
    </source>
</evidence>
<protein>
    <recommendedName>
        <fullName evidence="2">Deoxyribonuclease NucA/NucB domain-containing protein</fullName>
    </recommendedName>
</protein>
<feature type="domain" description="Deoxyribonuclease NucA/NucB" evidence="2">
    <location>
        <begin position="87"/>
        <end position="170"/>
    </location>
</feature>
<name>A0ABX0SC40_9ACTN</name>
<dbReference type="Pfam" id="PF14040">
    <property type="entry name" value="DNase_NucA_NucB"/>
    <property type="match status" value="1"/>
</dbReference>
<evidence type="ECO:0000313" key="4">
    <source>
        <dbReference type="Proteomes" id="UP000749311"/>
    </source>
</evidence>